<name>A0A8S4SHX8_9NEOP</name>
<keyword evidence="3" id="KW-1185">Reference proteome</keyword>
<dbReference type="EMBL" id="CAKXAJ010026445">
    <property type="protein sequence ID" value="CAH2268514.1"/>
    <property type="molecule type" value="Genomic_DNA"/>
</dbReference>
<protein>
    <submittedName>
        <fullName evidence="2">Jg3774 protein</fullName>
    </submittedName>
</protein>
<evidence type="ECO:0000313" key="3">
    <source>
        <dbReference type="Proteomes" id="UP000838756"/>
    </source>
</evidence>
<sequence>MCTAVESDKVNIHANPCEPTLKAKNLEAGQPTNQPTNQPDADKLMKTPTRPDCLPSPKWPPTNANGQELPMFFSL</sequence>
<organism evidence="2 3">
    <name type="scientific">Pararge aegeria aegeria</name>
    <dbReference type="NCBI Taxonomy" id="348720"/>
    <lineage>
        <taxon>Eukaryota</taxon>
        <taxon>Metazoa</taxon>
        <taxon>Ecdysozoa</taxon>
        <taxon>Arthropoda</taxon>
        <taxon>Hexapoda</taxon>
        <taxon>Insecta</taxon>
        <taxon>Pterygota</taxon>
        <taxon>Neoptera</taxon>
        <taxon>Endopterygota</taxon>
        <taxon>Lepidoptera</taxon>
        <taxon>Glossata</taxon>
        <taxon>Ditrysia</taxon>
        <taxon>Papilionoidea</taxon>
        <taxon>Nymphalidae</taxon>
        <taxon>Satyrinae</taxon>
        <taxon>Satyrini</taxon>
        <taxon>Parargina</taxon>
        <taxon>Pararge</taxon>
    </lineage>
</organism>
<dbReference type="AlphaFoldDB" id="A0A8S4SHX8"/>
<reference evidence="2" key="1">
    <citation type="submission" date="2022-03" db="EMBL/GenBank/DDBJ databases">
        <authorList>
            <person name="Lindestad O."/>
        </authorList>
    </citation>
    <scope>NUCLEOTIDE SEQUENCE</scope>
</reference>
<feature type="region of interest" description="Disordered" evidence="1">
    <location>
        <begin position="21"/>
        <end position="75"/>
    </location>
</feature>
<comment type="caution">
    <text evidence="2">The sequence shown here is derived from an EMBL/GenBank/DDBJ whole genome shotgun (WGS) entry which is preliminary data.</text>
</comment>
<feature type="compositionally biased region" description="Polar residues" evidence="1">
    <location>
        <begin position="30"/>
        <end position="39"/>
    </location>
</feature>
<dbReference type="Proteomes" id="UP000838756">
    <property type="component" value="Unassembled WGS sequence"/>
</dbReference>
<gene>
    <name evidence="2" type="primary">jg3774</name>
    <name evidence="2" type="ORF">PAEG_LOCUS26861</name>
</gene>
<proteinExistence type="predicted"/>
<evidence type="ECO:0000256" key="1">
    <source>
        <dbReference type="SAM" id="MobiDB-lite"/>
    </source>
</evidence>
<accession>A0A8S4SHX8</accession>
<evidence type="ECO:0000313" key="2">
    <source>
        <dbReference type="EMBL" id="CAH2268514.1"/>
    </source>
</evidence>